<evidence type="ECO:0000313" key="4">
    <source>
        <dbReference type="Proteomes" id="UP001556118"/>
    </source>
</evidence>
<reference evidence="3 4" key="1">
    <citation type="submission" date="2024-06" db="EMBL/GenBank/DDBJ databases">
        <title>Novosphingobium rhizovicinus M1R2S20.</title>
        <authorList>
            <person name="Sun J.-Q."/>
        </authorList>
    </citation>
    <scope>NUCLEOTIDE SEQUENCE [LARGE SCALE GENOMIC DNA]</scope>
    <source>
        <strain evidence="3 4">M1R2S20</strain>
    </source>
</reference>
<comment type="caution">
    <text evidence="3">The sequence shown here is derived from an EMBL/GenBank/DDBJ whole genome shotgun (WGS) entry which is preliminary data.</text>
</comment>
<dbReference type="SUPFAM" id="SSF51735">
    <property type="entry name" value="NAD(P)-binding Rossmann-fold domains"/>
    <property type="match status" value="1"/>
</dbReference>
<evidence type="ECO:0000256" key="1">
    <source>
        <dbReference type="ARBA" id="ARBA00006484"/>
    </source>
</evidence>
<dbReference type="InterPro" id="IPR002347">
    <property type="entry name" value="SDR_fam"/>
</dbReference>
<sequence>MNPLRFDDRVVVITGGARGLGRAYAELLGPLGAKLVINDNGSALSGAGSDVGVAVEAAAALRSSGFEAVASTDSVATPEGGKAIIECALDTFGRIDVLSYNADVGGAHQL</sequence>
<dbReference type="RefSeq" id="WP_367774746.1">
    <property type="nucleotide sequence ID" value="NZ_JBFNXR010000052.1"/>
</dbReference>
<evidence type="ECO:0000313" key="3">
    <source>
        <dbReference type="EMBL" id="MEW9856331.1"/>
    </source>
</evidence>
<keyword evidence="2" id="KW-0560">Oxidoreductase</keyword>
<dbReference type="Proteomes" id="UP001556118">
    <property type="component" value="Unassembled WGS sequence"/>
</dbReference>
<proteinExistence type="inferred from homology"/>
<dbReference type="Pfam" id="PF00106">
    <property type="entry name" value="adh_short"/>
    <property type="match status" value="1"/>
</dbReference>
<protein>
    <submittedName>
        <fullName evidence="3">SDR family NAD(P)-dependent oxidoreductase</fullName>
    </submittedName>
</protein>
<dbReference type="EMBL" id="JBFNXR010000052">
    <property type="protein sequence ID" value="MEW9856331.1"/>
    <property type="molecule type" value="Genomic_DNA"/>
</dbReference>
<dbReference type="PRINTS" id="PR00081">
    <property type="entry name" value="GDHRDH"/>
</dbReference>
<dbReference type="Gene3D" id="3.40.50.720">
    <property type="entry name" value="NAD(P)-binding Rossmann-like Domain"/>
    <property type="match status" value="1"/>
</dbReference>
<dbReference type="PANTHER" id="PTHR45024:SF2">
    <property type="entry name" value="SCP2 DOMAIN-CONTAINING PROTEIN"/>
    <property type="match status" value="1"/>
</dbReference>
<dbReference type="PANTHER" id="PTHR45024">
    <property type="entry name" value="DEHYDROGENASES, SHORT CHAIN"/>
    <property type="match status" value="1"/>
</dbReference>
<dbReference type="InterPro" id="IPR051687">
    <property type="entry name" value="Peroxisomal_Beta-Oxidation"/>
</dbReference>
<dbReference type="InterPro" id="IPR036291">
    <property type="entry name" value="NAD(P)-bd_dom_sf"/>
</dbReference>
<evidence type="ECO:0000256" key="2">
    <source>
        <dbReference type="ARBA" id="ARBA00023002"/>
    </source>
</evidence>
<gene>
    <name evidence="3" type="ORF">ABUH87_14425</name>
</gene>
<organism evidence="3 4">
    <name type="scientific">Novosphingobium rhizovicinum</name>
    <dbReference type="NCBI Taxonomy" id="3228928"/>
    <lineage>
        <taxon>Bacteria</taxon>
        <taxon>Pseudomonadati</taxon>
        <taxon>Pseudomonadota</taxon>
        <taxon>Alphaproteobacteria</taxon>
        <taxon>Sphingomonadales</taxon>
        <taxon>Sphingomonadaceae</taxon>
        <taxon>Novosphingobium</taxon>
    </lineage>
</organism>
<keyword evidence="4" id="KW-1185">Reference proteome</keyword>
<comment type="similarity">
    <text evidence="1">Belongs to the short-chain dehydrogenases/reductases (SDR) family.</text>
</comment>
<name>A0ABV3RE19_9SPHN</name>
<accession>A0ABV3RE19</accession>